<feature type="domain" description="PAS" evidence="8">
    <location>
        <begin position="752"/>
        <end position="800"/>
    </location>
</feature>
<comment type="catalytic activity">
    <reaction evidence="1">
        <text>ATP + protein L-histidine = ADP + protein N-phospho-L-histidine.</text>
        <dbReference type="EC" id="2.7.13.3"/>
    </reaction>
</comment>
<evidence type="ECO:0000256" key="3">
    <source>
        <dbReference type="ARBA" id="ARBA00022553"/>
    </source>
</evidence>
<dbReference type="CDD" id="cd00082">
    <property type="entry name" value="HisKA"/>
    <property type="match status" value="1"/>
</dbReference>
<dbReference type="PANTHER" id="PTHR43065:SF42">
    <property type="entry name" value="TWO-COMPONENT SENSOR PPRA"/>
    <property type="match status" value="1"/>
</dbReference>
<dbReference type="Pfam" id="PF13188">
    <property type="entry name" value="PAS_8"/>
    <property type="match status" value="1"/>
</dbReference>
<dbReference type="Pfam" id="PF02518">
    <property type="entry name" value="HATPase_c"/>
    <property type="match status" value="1"/>
</dbReference>
<feature type="domain" description="PAS" evidence="8">
    <location>
        <begin position="627"/>
        <end position="670"/>
    </location>
</feature>
<evidence type="ECO:0000259" key="6">
    <source>
        <dbReference type="PROSITE" id="PS50109"/>
    </source>
</evidence>
<dbReference type="EC" id="2.7.13.3" evidence="2"/>
<dbReference type="SMART" id="SM00448">
    <property type="entry name" value="REC"/>
    <property type="match status" value="1"/>
</dbReference>
<dbReference type="InterPro" id="IPR001789">
    <property type="entry name" value="Sig_transdc_resp-reg_receiver"/>
</dbReference>
<feature type="modified residue" description="4-aspartylphosphate" evidence="4">
    <location>
        <position position="1185"/>
    </location>
</feature>
<dbReference type="SUPFAM" id="SSF55785">
    <property type="entry name" value="PYP-like sensor domain (PAS domain)"/>
    <property type="match status" value="3"/>
</dbReference>
<dbReference type="InterPro" id="IPR035965">
    <property type="entry name" value="PAS-like_dom_sf"/>
</dbReference>
<dbReference type="SMART" id="SM00387">
    <property type="entry name" value="HATPase_c"/>
    <property type="match status" value="1"/>
</dbReference>
<dbReference type="SUPFAM" id="SSF52172">
    <property type="entry name" value="CheY-like"/>
    <property type="match status" value="1"/>
</dbReference>
<feature type="domain" description="PAC" evidence="9">
    <location>
        <begin position="827"/>
        <end position="877"/>
    </location>
</feature>
<protein>
    <recommendedName>
        <fullName evidence="2">histidine kinase</fullName>
        <ecNumber evidence="2">2.7.13.3</ecNumber>
    </recommendedName>
</protein>
<dbReference type="CDD" id="cd00130">
    <property type="entry name" value="PAS"/>
    <property type="match status" value="3"/>
</dbReference>
<dbReference type="InterPro" id="IPR029016">
    <property type="entry name" value="GAF-like_dom_sf"/>
</dbReference>
<dbReference type="InterPro" id="IPR004358">
    <property type="entry name" value="Sig_transdc_His_kin-like_C"/>
</dbReference>
<evidence type="ECO:0000259" key="7">
    <source>
        <dbReference type="PROSITE" id="PS50110"/>
    </source>
</evidence>
<reference evidence="10" key="1">
    <citation type="journal article" date="2011" name="Environ. Microbiol.">
        <title>Genomic insights into the metabolic potential of the polycyclic aromatic hydrocarbon degrading sulfate-reducing Deltaproteobacterium N47.</title>
        <authorList>
            <person name="Bergmann F."/>
            <person name="Selesi D."/>
            <person name="Weinmaier T."/>
            <person name="Tischler P."/>
            <person name="Rattei T."/>
            <person name="Meckenstock R.U."/>
        </authorList>
    </citation>
    <scope>NUCLEOTIDE SEQUENCE</scope>
</reference>
<dbReference type="NCBIfam" id="TIGR00229">
    <property type="entry name" value="sensory_box"/>
    <property type="match status" value="3"/>
</dbReference>
<proteinExistence type="predicted"/>
<organism evidence="10">
    <name type="scientific">uncultured Desulfobacterium sp</name>
    <dbReference type="NCBI Taxonomy" id="201089"/>
    <lineage>
        <taxon>Bacteria</taxon>
        <taxon>Pseudomonadati</taxon>
        <taxon>Thermodesulfobacteriota</taxon>
        <taxon>Desulfobacteria</taxon>
        <taxon>Desulfobacterales</taxon>
        <taxon>Desulfobacteriaceae</taxon>
        <taxon>Desulfobacterium</taxon>
        <taxon>environmental samples</taxon>
    </lineage>
</organism>
<feature type="domain" description="Histidine kinase" evidence="6">
    <location>
        <begin position="890"/>
        <end position="1113"/>
    </location>
</feature>
<dbReference type="Gene3D" id="3.30.450.20">
    <property type="entry name" value="PAS domain"/>
    <property type="match status" value="3"/>
</dbReference>
<dbReference type="Pfam" id="PF00072">
    <property type="entry name" value="Response_reg"/>
    <property type="match status" value="1"/>
</dbReference>
<dbReference type="GO" id="GO:0000155">
    <property type="term" value="F:phosphorelay sensor kinase activity"/>
    <property type="evidence" value="ECO:0007669"/>
    <property type="project" value="InterPro"/>
</dbReference>
<dbReference type="Gene3D" id="3.40.50.2300">
    <property type="match status" value="1"/>
</dbReference>
<evidence type="ECO:0000259" key="9">
    <source>
        <dbReference type="PROSITE" id="PS50113"/>
    </source>
</evidence>
<accession>E1Y9P1</accession>
<dbReference type="SMART" id="SM00091">
    <property type="entry name" value="PAS"/>
    <property type="match status" value="3"/>
</dbReference>
<keyword evidence="5" id="KW-1133">Transmembrane helix</keyword>
<dbReference type="Pfam" id="PF13426">
    <property type="entry name" value="PAS_9"/>
    <property type="match status" value="1"/>
</dbReference>
<evidence type="ECO:0000256" key="5">
    <source>
        <dbReference type="SAM" id="Phobius"/>
    </source>
</evidence>
<dbReference type="SUPFAM" id="SSF55874">
    <property type="entry name" value="ATPase domain of HSP90 chaperone/DNA topoisomerase II/histidine kinase"/>
    <property type="match status" value="1"/>
</dbReference>
<dbReference type="InterPro" id="IPR000700">
    <property type="entry name" value="PAS-assoc_C"/>
</dbReference>
<dbReference type="AlphaFoldDB" id="E1Y9P1"/>
<dbReference type="InterPro" id="IPR005467">
    <property type="entry name" value="His_kinase_dom"/>
</dbReference>
<dbReference type="Pfam" id="PF08448">
    <property type="entry name" value="PAS_4"/>
    <property type="match status" value="1"/>
</dbReference>
<dbReference type="InterPro" id="IPR036097">
    <property type="entry name" value="HisK_dim/P_sf"/>
</dbReference>
<dbReference type="InterPro" id="IPR003594">
    <property type="entry name" value="HATPase_dom"/>
</dbReference>
<dbReference type="Gene3D" id="1.10.287.130">
    <property type="match status" value="1"/>
</dbReference>
<feature type="transmembrane region" description="Helical" evidence="5">
    <location>
        <begin position="291"/>
        <end position="313"/>
    </location>
</feature>
<dbReference type="PANTHER" id="PTHR43065">
    <property type="entry name" value="SENSOR HISTIDINE KINASE"/>
    <property type="match status" value="1"/>
</dbReference>
<sequence>MLILLFLILTVGIVAAGHFYYSNQKKNFRAGVERQLTAITDLKVEELLQWRKERLWDASICYKNVNLSLRVKRYLETPHNPDARSKLMTWLHKVGAANQYEHVLLLDKRGVLSMSDPVSTEQVPSHLVRDVFEVISSKKVTFLDFHRDSPDRPVLLAILVPILDEENNDLPLGAIVFIINPETYLYPLIQSWPVDSRTAETLLVRRERDDVLFLNELKFRKNSALNLRFPLNQSHDLPAAMAVRGIEGVVEGRDYRGVPVVACVRAIPDSPWFIVSKMDRVEVYAPLKEQLWVIIILVGSLFAGTGTGMSLIWRHRQSRYYREKFESAEALRASEARYHSTIDSMMEGCQIIDYDWRCIYVNDESLRQSRRTKEELLGHKITDVYPANMEIADIIKRCMDERCPGFIESEIAYPDGDKAWFYLSLRPVPEGLFILSMDITAQKQAQEREKHLNAIMRAIRKVNQLITKEKDHTRLIQGACYNLVATRGFSSAWILLMDSSGKTVHLADSGLGENIRQLKELLEQSQLPQCVRKALNQVEVMITNDTFIDCPDCPLSSFYKENGDFCVKIEYGGKIYGTLAASVPKTFSMDKEEQMLFKEVGDDIAFGLYNIEQEEKQRQMVKDLSYSEARYRTLFEGAAEGILIIEMENRTFQYANPAICKMLGYTQDELKKMGVMDIHTESDSGRVISEFEVLERQNGGLATNIPCLRKDGTIIYADFNTTLTSIDGIPCHVGFITDVTERKKSDDALQESEERFRILFECAPDAYYVHDSEGKIIDGNMAVEKLIGYTKEEYIGKSYMELGLLSQEELLKASEYISKNTHDLPAGPDELVINRKDGKQVLVEIMTYPLAIRGNGMVLGIARDIMEKKSLEQQLRQSQKLEAIGILSGGIAHDFNNLLTTIIGNTELTLVDIPKDDPVRQGIEEIMAAGERAASLTRQLLAFSRKQVLQPTVMYLNETALDMEKMLCRMIGEDIELKTILAPDLGQIEADAGQIEQVIMNLVVNARDAMPYGGKITIETENVNIDDGYAHTHVAVIPGPYVMLSISDTGVGMPDEIKAHIFEPFFTTKVKGKGTGLGLSTVYGIIKQSNGNIWVYSEPGKGTTFKIYLPRIEKPSSDTELKAERTDILTGTETIMVVEDDEMVRNFIVKVLEHYGYKVLTAANGEEAIQISGDYHEPIHLTLTDVIMPGISSQVMELSLKSLRPEMRVLYMSGYTDNTIVHHGVLDSGKAFIGKPFSPESLGRKVRETLED</sequence>
<dbReference type="Gene3D" id="3.30.565.10">
    <property type="entry name" value="Histidine kinase-like ATPase, C-terminal domain"/>
    <property type="match status" value="1"/>
</dbReference>
<evidence type="ECO:0000259" key="8">
    <source>
        <dbReference type="PROSITE" id="PS50112"/>
    </source>
</evidence>
<dbReference type="InterPro" id="IPR003661">
    <property type="entry name" value="HisK_dim/P_dom"/>
</dbReference>
<dbReference type="SUPFAM" id="SSF47384">
    <property type="entry name" value="Homodimeric domain of signal transducing histidine kinase"/>
    <property type="match status" value="1"/>
</dbReference>
<dbReference type="Gene3D" id="3.30.450.40">
    <property type="match status" value="1"/>
</dbReference>
<dbReference type="InterPro" id="IPR036890">
    <property type="entry name" value="HATPase_C_sf"/>
</dbReference>
<dbReference type="InterPro" id="IPR013656">
    <property type="entry name" value="PAS_4"/>
</dbReference>
<evidence type="ECO:0000313" key="10">
    <source>
        <dbReference type="EMBL" id="CBX27285.1"/>
    </source>
</evidence>
<dbReference type="PROSITE" id="PS50110">
    <property type="entry name" value="RESPONSE_REGULATORY"/>
    <property type="match status" value="1"/>
</dbReference>
<dbReference type="PROSITE" id="PS50109">
    <property type="entry name" value="HIS_KIN"/>
    <property type="match status" value="1"/>
</dbReference>
<dbReference type="InterPro" id="IPR011006">
    <property type="entry name" value="CheY-like_superfamily"/>
</dbReference>
<keyword evidence="5" id="KW-0812">Transmembrane</keyword>
<dbReference type="InterPro" id="IPR000014">
    <property type="entry name" value="PAS"/>
</dbReference>
<feature type="domain" description="Response regulatory" evidence="7">
    <location>
        <begin position="1134"/>
        <end position="1250"/>
    </location>
</feature>
<feature type="domain" description="PAC" evidence="9">
    <location>
        <begin position="701"/>
        <end position="751"/>
    </location>
</feature>
<dbReference type="SUPFAM" id="SSF55781">
    <property type="entry name" value="GAF domain-like"/>
    <property type="match status" value="1"/>
</dbReference>
<dbReference type="PRINTS" id="PR00344">
    <property type="entry name" value="BCTRLSENSOR"/>
</dbReference>
<dbReference type="SMART" id="SM00388">
    <property type="entry name" value="HisKA"/>
    <property type="match status" value="1"/>
</dbReference>
<dbReference type="Pfam" id="PF00512">
    <property type="entry name" value="HisKA"/>
    <property type="match status" value="1"/>
</dbReference>
<keyword evidence="3 4" id="KW-0597">Phosphoprotein</keyword>
<name>E1Y9P1_9BACT</name>
<evidence type="ECO:0000256" key="4">
    <source>
        <dbReference type="PROSITE-ProRule" id="PRU00169"/>
    </source>
</evidence>
<dbReference type="EMBL" id="FR695865">
    <property type="protein sequence ID" value="CBX27285.1"/>
    <property type="molecule type" value="Genomic_DNA"/>
</dbReference>
<dbReference type="PROSITE" id="PS50113">
    <property type="entry name" value="PAC"/>
    <property type="match status" value="2"/>
</dbReference>
<gene>
    <name evidence="10" type="ORF">N47_I07050</name>
</gene>
<evidence type="ECO:0000256" key="1">
    <source>
        <dbReference type="ARBA" id="ARBA00000085"/>
    </source>
</evidence>
<evidence type="ECO:0000256" key="2">
    <source>
        <dbReference type="ARBA" id="ARBA00012438"/>
    </source>
</evidence>
<keyword evidence="5" id="KW-0472">Membrane</keyword>
<dbReference type="PROSITE" id="PS50112">
    <property type="entry name" value="PAS"/>
    <property type="match status" value="2"/>
</dbReference>